<keyword evidence="2" id="KW-1185">Reference proteome</keyword>
<accession>A0A245ZHG5</accession>
<proteinExistence type="predicted"/>
<gene>
    <name evidence="1" type="ORF">SPMU_26950</name>
</gene>
<organism evidence="1 2">
    <name type="scientific">Sphingomonas mucosissima</name>
    <dbReference type="NCBI Taxonomy" id="370959"/>
    <lineage>
        <taxon>Bacteria</taxon>
        <taxon>Pseudomonadati</taxon>
        <taxon>Pseudomonadota</taxon>
        <taxon>Alphaproteobacteria</taxon>
        <taxon>Sphingomonadales</taxon>
        <taxon>Sphingomonadaceae</taxon>
        <taxon>Sphingomonas</taxon>
    </lineage>
</organism>
<dbReference type="Pfam" id="PF20099">
    <property type="entry name" value="DUF6489"/>
    <property type="match status" value="1"/>
</dbReference>
<sequence length="78" mass="8634">MKISIEIDCSPEEARRFMGLPDLTPLQDRYVGLLQKSMEQTTIGPDAVDAIIKGWAPMGEAGTAMWRRMFETATKSGS</sequence>
<evidence type="ECO:0000313" key="2">
    <source>
        <dbReference type="Proteomes" id="UP000197783"/>
    </source>
</evidence>
<dbReference type="InterPro" id="IPR045502">
    <property type="entry name" value="DUF6489"/>
</dbReference>
<dbReference type="RefSeq" id="WP_088334365.1">
    <property type="nucleotide sequence ID" value="NZ_NBBJ01000004.1"/>
</dbReference>
<dbReference type="AlphaFoldDB" id="A0A245ZHG5"/>
<reference evidence="1 2" key="1">
    <citation type="submission" date="2017-03" db="EMBL/GenBank/DDBJ databases">
        <title>Genome sequence of Sphingomonas mucosissima DSM 17494.</title>
        <authorList>
            <person name="Poehlein A."/>
            <person name="Wuebbeler J.H."/>
            <person name="Steinbuechel A."/>
            <person name="Daniel R."/>
        </authorList>
    </citation>
    <scope>NUCLEOTIDE SEQUENCE [LARGE SCALE GENOMIC DNA]</scope>
    <source>
        <strain evidence="1 2">DSM 17494</strain>
    </source>
</reference>
<evidence type="ECO:0000313" key="1">
    <source>
        <dbReference type="EMBL" id="OWK29168.1"/>
    </source>
</evidence>
<protein>
    <submittedName>
        <fullName evidence="1">Uncharacterized protein</fullName>
    </submittedName>
</protein>
<dbReference type="EMBL" id="NBBJ01000004">
    <property type="protein sequence ID" value="OWK29168.1"/>
    <property type="molecule type" value="Genomic_DNA"/>
</dbReference>
<comment type="caution">
    <text evidence="1">The sequence shown here is derived from an EMBL/GenBank/DDBJ whole genome shotgun (WGS) entry which is preliminary data.</text>
</comment>
<name>A0A245ZHG5_9SPHN</name>
<dbReference type="Proteomes" id="UP000197783">
    <property type="component" value="Unassembled WGS sequence"/>
</dbReference>
<dbReference type="OrthoDB" id="5740990at2"/>